<dbReference type="PANTHER" id="PTHR41339:SF1">
    <property type="entry name" value="SECRETED PROTEIN"/>
    <property type="match status" value="1"/>
</dbReference>
<feature type="signal peptide" evidence="1">
    <location>
        <begin position="1"/>
        <end position="24"/>
    </location>
</feature>
<evidence type="ECO:0008006" key="4">
    <source>
        <dbReference type="Google" id="ProtNLM"/>
    </source>
</evidence>
<organism evidence="2 3">
    <name type="scientific">Chryseolinea lacunae</name>
    <dbReference type="NCBI Taxonomy" id="2801331"/>
    <lineage>
        <taxon>Bacteria</taxon>
        <taxon>Pseudomonadati</taxon>
        <taxon>Bacteroidota</taxon>
        <taxon>Cytophagia</taxon>
        <taxon>Cytophagales</taxon>
        <taxon>Fulvivirgaceae</taxon>
        <taxon>Chryseolinea</taxon>
    </lineage>
</organism>
<dbReference type="Proteomes" id="UP000613030">
    <property type="component" value="Unassembled WGS sequence"/>
</dbReference>
<sequence>MKNKLKKFAVAALGVVSMAAFLNACSDEPVVNNQGLQGSAASLPIKIIGGATECVTTNLKTQTWRDTIYIIKGDVRVPNNATLTINAGTIVKGDKATVGTLSVERGGKLIAIGTPSQPIVFTSSAVAGSRAQQDWGGVNLFGKAPNNQSVNAVPEGYPVCLTAPQHGGAVSNDNSGRLSYVRIEFGGKKTGVADVEKNGLTLYSVGSGTILDHIQVSYGGDDAFEWFGGTVNAKYLVSYRNKDDDFDTDWGYSGAVQYGLAVRDPQVADDSKSNGFESDTDADGVNATRTTAQFSNFTLIGPYDPANTRTVINTPGTAEFGDGLHLRRNTGLDVYNSLVVGWKRGLYLDDTPAAELVTTSILTHNLIATPFITGVTCVYEPVAPNNAWTLGASNVCNAAALATSSSTDNNGLIRKSGLTSAAWTLTNPSFLPQTNLAGPVPPAYTSPVLATGTNANLINPIFDVNGTVAVSPTTYFKGARRAADDNGWNLSGSWLNFDPQNTPYN</sequence>
<evidence type="ECO:0000313" key="2">
    <source>
        <dbReference type="EMBL" id="MBL0745600.1"/>
    </source>
</evidence>
<evidence type="ECO:0000256" key="1">
    <source>
        <dbReference type="SAM" id="SignalP"/>
    </source>
</evidence>
<keyword evidence="3" id="KW-1185">Reference proteome</keyword>
<keyword evidence="1" id="KW-0732">Signal</keyword>
<dbReference type="EMBL" id="JAERRB010000017">
    <property type="protein sequence ID" value="MBL0745600.1"/>
    <property type="molecule type" value="Genomic_DNA"/>
</dbReference>
<proteinExistence type="predicted"/>
<gene>
    <name evidence="2" type="ORF">JI741_30490</name>
</gene>
<feature type="chain" id="PRO_5045991426" description="T9SS C-terminal target domain-containing protein" evidence="1">
    <location>
        <begin position="25"/>
        <end position="505"/>
    </location>
</feature>
<dbReference type="PANTHER" id="PTHR41339">
    <property type="entry name" value="LIPL48"/>
    <property type="match status" value="1"/>
</dbReference>
<reference evidence="2 3" key="1">
    <citation type="submission" date="2021-01" db="EMBL/GenBank/DDBJ databases">
        <title>Chryseolinea sp. Jin1 Genome sequencing and assembly.</title>
        <authorList>
            <person name="Kim I."/>
        </authorList>
    </citation>
    <scope>NUCLEOTIDE SEQUENCE [LARGE SCALE GENOMIC DNA]</scope>
    <source>
        <strain evidence="2 3">Jin1</strain>
    </source>
</reference>
<dbReference type="RefSeq" id="WP_202016108.1">
    <property type="nucleotide sequence ID" value="NZ_JAERRB010000017.1"/>
</dbReference>
<accession>A0ABS1L1N2</accession>
<protein>
    <recommendedName>
        <fullName evidence="4">T9SS C-terminal target domain-containing protein</fullName>
    </recommendedName>
</protein>
<comment type="caution">
    <text evidence="2">The sequence shown here is derived from an EMBL/GenBank/DDBJ whole genome shotgun (WGS) entry which is preliminary data.</text>
</comment>
<evidence type="ECO:0000313" key="3">
    <source>
        <dbReference type="Proteomes" id="UP000613030"/>
    </source>
</evidence>
<name>A0ABS1L1N2_9BACT</name>